<sequence length="224" mass="25350">MGKIKNVFTMAILHLINSLTNFSLRVLPVFIIILVLLKLSKVLIDLNWYAVLSIVLLEVILIIFSISFNAVFFKKPKDNKNESTENQNKANNENNESTDIAVKENKFPILNVAAAFFAFLGIIFVILKLVKAVTWNWVWVLSPLWLSTALVILILIICIIVFIVSALSKKNKADNIDNSSSEKQEEAENNNAENKVNNSEEKTDNEINNNEISDNNKTNEENNK</sequence>
<feature type="transmembrane region" description="Helical" evidence="7">
    <location>
        <begin position="109"/>
        <end position="130"/>
    </location>
</feature>
<accession>A0ABX5B2D8</accession>
<protein>
    <recommendedName>
        <fullName evidence="10">Transmembrane protein</fullName>
    </recommendedName>
</protein>
<dbReference type="EMBL" id="JJMJ01000183">
    <property type="protein sequence ID" value="PPS21415.1"/>
    <property type="molecule type" value="Genomic_DNA"/>
</dbReference>
<evidence type="ECO:0000256" key="6">
    <source>
        <dbReference type="SAM" id="MobiDB-lite"/>
    </source>
</evidence>
<evidence type="ECO:0000256" key="3">
    <source>
        <dbReference type="ARBA" id="ARBA00022692"/>
    </source>
</evidence>
<evidence type="ECO:0000313" key="8">
    <source>
        <dbReference type="EMBL" id="PPS21415.1"/>
    </source>
</evidence>
<feature type="compositionally biased region" description="Low complexity" evidence="6">
    <location>
        <begin position="206"/>
        <end position="216"/>
    </location>
</feature>
<name>A0ABX5B2D8_9SPIR</name>
<feature type="region of interest" description="Disordered" evidence="6">
    <location>
        <begin position="173"/>
        <end position="224"/>
    </location>
</feature>
<keyword evidence="5 7" id="KW-0472">Membrane</keyword>
<dbReference type="Proteomes" id="UP000238924">
    <property type="component" value="Unassembled WGS sequence"/>
</dbReference>
<evidence type="ECO:0000256" key="1">
    <source>
        <dbReference type="ARBA" id="ARBA00004651"/>
    </source>
</evidence>
<feature type="transmembrane region" description="Helical" evidence="7">
    <location>
        <begin position="48"/>
        <end position="73"/>
    </location>
</feature>
<proteinExistence type="predicted"/>
<keyword evidence="4 7" id="KW-1133">Transmembrane helix</keyword>
<evidence type="ECO:0000256" key="2">
    <source>
        <dbReference type="ARBA" id="ARBA00022475"/>
    </source>
</evidence>
<dbReference type="RefSeq" id="WP_104618881.1">
    <property type="nucleotide sequence ID" value="NZ_JAWLPZ010000001.1"/>
</dbReference>
<evidence type="ECO:0008006" key="10">
    <source>
        <dbReference type="Google" id="ProtNLM"/>
    </source>
</evidence>
<gene>
    <name evidence="8" type="ORF">DJ52_11020</name>
</gene>
<dbReference type="Pfam" id="PF03606">
    <property type="entry name" value="DcuC"/>
    <property type="match status" value="1"/>
</dbReference>
<keyword evidence="2" id="KW-1003">Cell membrane</keyword>
<organism evidence="8 9">
    <name type="scientific">Brachyspira murdochii</name>
    <dbReference type="NCBI Taxonomy" id="84378"/>
    <lineage>
        <taxon>Bacteria</taxon>
        <taxon>Pseudomonadati</taxon>
        <taxon>Spirochaetota</taxon>
        <taxon>Spirochaetia</taxon>
        <taxon>Brachyspirales</taxon>
        <taxon>Brachyspiraceae</taxon>
        <taxon>Brachyspira</taxon>
    </lineage>
</organism>
<feature type="transmembrane region" description="Helical" evidence="7">
    <location>
        <begin position="142"/>
        <end position="167"/>
    </location>
</feature>
<dbReference type="InterPro" id="IPR018385">
    <property type="entry name" value="C4_dicarb_anaerob_car-like"/>
</dbReference>
<feature type="compositionally biased region" description="Basic and acidic residues" evidence="6">
    <location>
        <begin position="173"/>
        <end position="186"/>
    </location>
</feature>
<reference evidence="8 9" key="1">
    <citation type="submission" date="2014-04" db="EMBL/GenBank/DDBJ databases">
        <title>Whole genome sequence of 'Brachyspira hampsonii' D13-03603F2.</title>
        <authorList>
            <person name="Patterson A.H."/>
            <person name="Chaban B."/>
            <person name="Fernando C."/>
            <person name="Harding J.C."/>
            <person name="Hill J.E."/>
        </authorList>
    </citation>
    <scope>NUCLEOTIDE SEQUENCE [LARGE SCALE GENOMIC DNA]</scope>
    <source>
        <strain evidence="8 9">D13-03603F2</strain>
    </source>
</reference>
<feature type="transmembrane region" description="Helical" evidence="7">
    <location>
        <begin position="12"/>
        <end position="36"/>
    </location>
</feature>
<keyword evidence="9" id="KW-1185">Reference proteome</keyword>
<evidence type="ECO:0000313" key="9">
    <source>
        <dbReference type="Proteomes" id="UP000238924"/>
    </source>
</evidence>
<comment type="subcellular location">
    <subcellularLocation>
        <location evidence="1">Cell membrane</location>
        <topology evidence="1">Multi-pass membrane protein</topology>
    </subcellularLocation>
</comment>
<evidence type="ECO:0000256" key="7">
    <source>
        <dbReference type="SAM" id="Phobius"/>
    </source>
</evidence>
<keyword evidence="3 7" id="KW-0812">Transmembrane</keyword>
<comment type="caution">
    <text evidence="8">The sequence shown here is derived from an EMBL/GenBank/DDBJ whole genome shotgun (WGS) entry which is preliminary data.</text>
</comment>
<evidence type="ECO:0000256" key="5">
    <source>
        <dbReference type="ARBA" id="ARBA00023136"/>
    </source>
</evidence>
<evidence type="ECO:0000256" key="4">
    <source>
        <dbReference type="ARBA" id="ARBA00022989"/>
    </source>
</evidence>